<keyword evidence="1" id="KW-0812">Transmembrane</keyword>
<dbReference type="EMBL" id="JABBWE010000077">
    <property type="protein sequence ID" value="KAG1787601.1"/>
    <property type="molecule type" value="Genomic_DNA"/>
</dbReference>
<dbReference type="RefSeq" id="XP_041154932.1">
    <property type="nucleotide sequence ID" value="XM_041307456.1"/>
</dbReference>
<evidence type="ECO:0000313" key="3">
    <source>
        <dbReference type="Proteomes" id="UP000719766"/>
    </source>
</evidence>
<evidence type="ECO:0000256" key="1">
    <source>
        <dbReference type="SAM" id="Phobius"/>
    </source>
</evidence>
<sequence length="249" mass="27830">MVPTPLSFTLHIILDDAPGGRLIALSTSFTFCGSLFLLIALDNLLPGATRYVAIPTPSDASNASLLHPPHRSQRRARYPACLQSKSLPSFNAHILNGRLMSSLRSSVVLTWVLLVYAIITPTSFHTTTIMVPPRKRMSTSSRVTMTLLSSSMDLCTTRSSLSQIRDLRLRREQEQHQIRDNSRRMQELPAEAQLEAGHDSLETMDFGDEIDNGRDEFTEDKPVGGPLLSEFFKTCSQEQYIFFPPLHGI</sequence>
<proteinExistence type="predicted"/>
<organism evidence="2 3">
    <name type="scientific">Suillus plorans</name>
    <dbReference type="NCBI Taxonomy" id="116603"/>
    <lineage>
        <taxon>Eukaryota</taxon>
        <taxon>Fungi</taxon>
        <taxon>Dikarya</taxon>
        <taxon>Basidiomycota</taxon>
        <taxon>Agaricomycotina</taxon>
        <taxon>Agaricomycetes</taxon>
        <taxon>Agaricomycetidae</taxon>
        <taxon>Boletales</taxon>
        <taxon>Suillineae</taxon>
        <taxon>Suillaceae</taxon>
        <taxon>Suillus</taxon>
    </lineage>
</organism>
<comment type="caution">
    <text evidence="2">The sequence shown here is derived from an EMBL/GenBank/DDBJ whole genome shotgun (WGS) entry which is preliminary data.</text>
</comment>
<name>A0A9P7AEA6_9AGAM</name>
<feature type="transmembrane region" description="Helical" evidence="1">
    <location>
        <begin position="22"/>
        <end position="41"/>
    </location>
</feature>
<dbReference type="Proteomes" id="UP000719766">
    <property type="component" value="Unassembled WGS sequence"/>
</dbReference>
<keyword evidence="1" id="KW-0472">Membrane</keyword>
<reference evidence="2" key="1">
    <citation type="journal article" date="2020" name="New Phytol.">
        <title>Comparative genomics reveals dynamic genome evolution in host specialist ectomycorrhizal fungi.</title>
        <authorList>
            <person name="Lofgren L.A."/>
            <person name="Nguyen N.H."/>
            <person name="Vilgalys R."/>
            <person name="Ruytinx J."/>
            <person name="Liao H.L."/>
            <person name="Branco S."/>
            <person name="Kuo A."/>
            <person name="LaButti K."/>
            <person name="Lipzen A."/>
            <person name="Andreopoulos W."/>
            <person name="Pangilinan J."/>
            <person name="Riley R."/>
            <person name="Hundley H."/>
            <person name="Na H."/>
            <person name="Barry K."/>
            <person name="Grigoriev I.V."/>
            <person name="Stajich J.E."/>
            <person name="Kennedy P.G."/>
        </authorList>
    </citation>
    <scope>NUCLEOTIDE SEQUENCE</scope>
    <source>
        <strain evidence="2">S12</strain>
    </source>
</reference>
<keyword evidence="1" id="KW-1133">Transmembrane helix</keyword>
<dbReference type="AlphaFoldDB" id="A0A9P7AEA6"/>
<accession>A0A9P7AEA6</accession>
<dbReference type="GeneID" id="64601220"/>
<gene>
    <name evidence="2" type="ORF">HD556DRAFT_1448610</name>
</gene>
<evidence type="ECO:0000313" key="2">
    <source>
        <dbReference type="EMBL" id="KAG1787601.1"/>
    </source>
</evidence>
<keyword evidence="3" id="KW-1185">Reference proteome</keyword>
<feature type="transmembrane region" description="Helical" evidence="1">
    <location>
        <begin position="108"/>
        <end position="131"/>
    </location>
</feature>
<dbReference type="OrthoDB" id="2691287at2759"/>
<protein>
    <submittedName>
        <fullName evidence="2">Uncharacterized protein</fullName>
    </submittedName>
</protein>